<evidence type="ECO:0000256" key="2">
    <source>
        <dbReference type="ARBA" id="ARBA00022475"/>
    </source>
</evidence>
<evidence type="ECO:0000313" key="10">
    <source>
        <dbReference type="EMBL" id="MDO5457409.1"/>
    </source>
</evidence>
<dbReference type="GO" id="GO:0005886">
    <property type="term" value="C:plasma membrane"/>
    <property type="evidence" value="ECO:0007669"/>
    <property type="project" value="UniProtKB-SubCell"/>
</dbReference>
<protein>
    <recommendedName>
        <fullName evidence="8">Cell division protein FtsL</fullName>
    </recommendedName>
</protein>
<keyword evidence="3 10" id="KW-0132">Cell division</keyword>
<keyword evidence="11" id="KW-1185">Reference proteome</keyword>
<comment type="subcellular location">
    <subcellularLocation>
        <location evidence="1">Cell membrane</location>
        <topology evidence="1">Single-pass type II membrane protein</topology>
    </subcellularLocation>
</comment>
<reference evidence="10" key="1">
    <citation type="submission" date="2023-07" db="EMBL/GenBank/DDBJ databases">
        <title>Between Cages and Wild: Unraveling the Impact of Captivity on Animal Microbiomes and Antimicrobial Resistance.</title>
        <authorList>
            <person name="Schmartz G.P."/>
            <person name="Rehner J."/>
            <person name="Schuff M.J."/>
            <person name="Becker S.L."/>
            <person name="Kravczyk M."/>
            <person name="Gurevich A."/>
            <person name="Francke R."/>
            <person name="Mueller R."/>
            <person name="Keller V."/>
            <person name="Keller A."/>
        </authorList>
    </citation>
    <scope>NUCLEOTIDE SEQUENCE</scope>
    <source>
        <strain evidence="10">S39M_St_73</strain>
    </source>
</reference>
<keyword evidence="7" id="KW-0131">Cell cycle</keyword>
<evidence type="ECO:0000256" key="4">
    <source>
        <dbReference type="ARBA" id="ARBA00022692"/>
    </source>
</evidence>
<dbReference type="AlphaFoldDB" id="A0AA43ZS41"/>
<organism evidence="10 11">
    <name type="scientific">Atopococcus tabaci</name>
    <dbReference type="NCBI Taxonomy" id="269774"/>
    <lineage>
        <taxon>Bacteria</taxon>
        <taxon>Bacillati</taxon>
        <taxon>Bacillota</taxon>
        <taxon>Bacilli</taxon>
        <taxon>Lactobacillales</taxon>
        <taxon>Carnobacteriaceae</taxon>
        <taxon>Atopococcus</taxon>
    </lineage>
</organism>
<dbReference type="InterPro" id="IPR011922">
    <property type="entry name" value="Cell_div_FtsL"/>
</dbReference>
<sequence>KSEKILVALVSFFVLAMCVLTIYTSNSLTQINRSLQDVNVKITETEIANENLEQNVQELSQYERVHDIAQKYGLELNDENVRNILK</sequence>
<dbReference type="EMBL" id="JAUNQW010000011">
    <property type="protein sequence ID" value="MDO5457409.1"/>
    <property type="molecule type" value="Genomic_DNA"/>
</dbReference>
<dbReference type="Proteomes" id="UP001171751">
    <property type="component" value="Unassembled WGS sequence"/>
</dbReference>
<evidence type="ECO:0000256" key="1">
    <source>
        <dbReference type="ARBA" id="ARBA00004401"/>
    </source>
</evidence>
<evidence type="ECO:0000256" key="5">
    <source>
        <dbReference type="ARBA" id="ARBA00022989"/>
    </source>
</evidence>
<dbReference type="GO" id="GO:0051301">
    <property type="term" value="P:cell division"/>
    <property type="evidence" value="ECO:0007669"/>
    <property type="project" value="UniProtKB-KW"/>
</dbReference>
<proteinExistence type="inferred from homology"/>
<evidence type="ECO:0000256" key="6">
    <source>
        <dbReference type="ARBA" id="ARBA00023136"/>
    </source>
</evidence>
<keyword evidence="9" id="KW-0175">Coiled coil</keyword>
<evidence type="ECO:0000256" key="9">
    <source>
        <dbReference type="SAM" id="Coils"/>
    </source>
</evidence>
<dbReference type="NCBIfam" id="TIGR02209">
    <property type="entry name" value="ftsL_broad"/>
    <property type="match status" value="1"/>
</dbReference>
<keyword evidence="4" id="KW-0812">Transmembrane</keyword>
<feature type="coiled-coil region" evidence="9">
    <location>
        <begin position="35"/>
        <end position="62"/>
    </location>
</feature>
<evidence type="ECO:0000313" key="11">
    <source>
        <dbReference type="Proteomes" id="UP001171751"/>
    </source>
</evidence>
<keyword evidence="6" id="KW-0472">Membrane</keyword>
<evidence type="ECO:0000256" key="3">
    <source>
        <dbReference type="ARBA" id="ARBA00022618"/>
    </source>
</evidence>
<comment type="caution">
    <text evidence="10">The sequence shown here is derived from an EMBL/GenBank/DDBJ whole genome shotgun (WGS) entry which is preliminary data.</text>
</comment>
<evidence type="ECO:0000256" key="7">
    <source>
        <dbReference type="ARBA" id="ARBA00023306"/>
    </source>
</evidence>
<keyword evidence="5" id="KW-1133">Transmembrane helix</keyword>
<name>A0AA43ZS41_9LACT</name>
<dbReference type="HAMAP" id="MF_00910">
    <property type="entry name" value="FtsL"/>
    <property type="match status" value="1"/>
</dbReference>
<gene>
    <name evidence="10" type="primary">ftsL</name>
    <name evidence="10" type="ORF">Q4F26_03605</name>
</gene>
<feature type="non-terminal residue" evidence="10">
    <location>
        <position position="1"/>
    </location>
</feature>
<accession>A0AA43ZS41</accession>
<keyword evidence="2" id="KW-1003">Cell membrane</keyword>
<evidence type="ECO:0000256" key="8">
    <source>
        <dbReference type="NCBIfam" id="TIGR02209"/>
    </source>
</evidence>